<name>A0A0A9GY65_ARUDO</name>
<dbReference type="EMBL" id="GBRH01170375">
    <property type="protein sequence ID" value="JAE27521.1"/>
    <property type="molecule type" value="Transcribed_RNA"/>
</dbReference>
<reference evidence="2" key="2">
    <citation type="journal article" date="2015" name="Data Brief">
        <title>Shoot transcriptome of the giant reed, Arundo donax.</title>
        <authorList>
            <person name="Barrero R.A."/>
            <person name="Guerrero F.D."/>
            <person name="Moolhuijzen P."/>
            <person name="Goolsby J.A."/>
            <person name="Tidwell J."/>
            <person name="Bellgard S.E."/>
            <person name="Bellgard M.I."/>
        </authorList>
    </citation>
    <scope>NUCLEOTIDE SEQUENCE</scope>
    <source>
        <tissue evidence="2">Shoot tissue taken approximately 20 cm above the soil surface</tissue>
    </source>
</reference>
<dbReference type="AlphaFoldDB" id="A0A0A9GY65"/>
<reference evidence="2" key="1">
    <citation type="submission" date="2014-09" db="EMBL/GenBank/DDBJ databases">
        <authorList>
            <person name="Magalhaes I.L.F."/>
            <person name="Oliveira U."/>
            <person name="Santos F.R."/>
            <person name="Vidigal T.H.D.A."/>
            <person name="Brescovit A.D."/>
            <person name="Santos A.J."/>
        </authorList>
    </citation>
    <scope>NUCLEOTIDE SEQUENCE</scope>
    <source>
        <tissue evidence="2">Shoot tissue taken approximately 20 cm above the soil surface</tissue>
    </source>
</reference>
<protein>
    <submittedName>
        <fullName evidence="2">Uncharacterized protein</fullName>
    </submittedName>
</protein>
<evidence type="ECO:0000256" key="1">
    <source>
        <dbReference type="SAM" id="MobiDB-lite"/>
    </source>
</evidence>
<sequence>MSCGKKLSRHMLELSLVLIVFPAPLTNIINGLRNSYLHQKPCMFFALLLSLGLFGNPETKLILKKKLISAPSDIIYLACSFLHYWADLLQGLTKEDLMHGVDGLMQAMSQSSSSRRDLVPGRLLLLQGGAGRQEAGSRDAAMEETEAP</sequence>
<proteinExistence type="predicted"/>
<evidence type="ECO:0000313" key="2">
    <source>
        <dbReference type="EMBL" id="JAE27521.1"/>
    </source>
</evidence>
<feature type="region of interest" description="Disordered" evidence="1">
    <location>
        <begin position="129"/>
        <end position="148"/>
    </location>
</feature>
<organism evidence="2">
    <name type="scientific">Arundo donax</name>
    <name type="common">Giant reed</name>
    <name type="synonym">Donax arundinaceus</name>
    <dbReference type="NCBI Taxonomy" id="35708"/>
    <lineage>
        <taxon>Eukaryota</taxon>
        <taxon>Viridiplantae</taxon>
        <taxon>Streptophyta</taxon>
        <taxon>Embryophyta</taxon>
        <taxon>Tracheophyta</taxon>
        <taxon>Spermatophyta</taxon>
        <taxon>Magnoliopsida</taxon>
        <taxon>Liliopsida</taxon>
        <taxon>Poales</taxon>
        <taxon>Poaceae</taxon>
        <taxon>PACMAD clade</taxon>
        <taxon>Arundinoideae</taxon>
        <taxon>Arundineae</taxon>
        <taxon>Arundo</taxon>
    </lineage>
</organism>
<accession>A0A0A9GY65</accession>